<feature type="region of interest" description="Disordered" evidence="1">
    <location>
        <begin position="497"/>
        <end position="558"/>
    </location>
</feature>
<sequence>MGHPFTLAEFSELVSLALEDADGCRTRTASSFSLTRPKSFFSSRMFHHPLPIHPLDTSSHLDLSHTCMSLQSSPSRPKARQVFAKIKQQASAFVKTPTKRLRSRSCTEDDGCVLPSRPAPTVTFAASALVQEPRARSASYSSSGDSLFTGASTSSLQLDASPGCDFGPYIPLALRLEREARTPPTFAPTGKRPVVPPPSPSSSVRSISTTSTHSPVTPVFTHHHHHHHHDDVHPYTSAAAVMSPWSISNDESENQNDDPFKRGKVQIVRRSLVQDSFLLACTAVDDDGSASRSPTGKSSRRLTKKPNAPLPPSKPPPSCPLPSPPGLTSPSSSSAGELVETASTADEEWTLFLGAPSRLLELPGTLAKEHVRERAKSSPSAPSLSNHHHLSPNISTLFQKHKEEESARVRTVSTQSMATTRRIESGPGGHDFEDWTLSLPLRQKPNTSVNASVEKAACRLEVPVELKTRKCRSFTDWTMSLSEDYERKERRLAELEQHERQRERKLSHVSVISSKSATSSRSASIRSSTVVKEQRSNGLDSNESHAVNSNSAATKSTTSLHSITSIATGSTARSHNCSAPSTPISPNFIKSFMANPPPYTLKQQAVPSSPATSVSTLGKFPLPPPSFSSKLLQRRQAAPPMLRPLMSTATSTPAYLRTQRVSPTSLSAVASGDSRQSSPFYATFASGRRDTIHTGSSPSSPLSSSADSPHHFPIQTPSPTMMTSLSVPPPSRRKRIMELAELGVDDVSPTTDDAICDNGGVVRVMKRNSSRTASSASTVKMSSLSKQNHDSDGVEGDEIQFDQSRWNSSRKSSMEEEIYETCDEGRLSSASPSGQSSCDVFHSARSSFNV</sequence>
<dbReference type="GeneID" id="18822555"/>
<keyword evidence="3" id="KW-1185">Reference proteome</keyword>
<feature type="compositionally biased region" description="Low complexity" evidence="1">
    <location>
        <begin position="548"/>
        <end position="558"/>
    </location>
</feature>
<feature type="compositionally biased region" description="Low complexity" evidence="1">
    <location>
        <begin position="508"/>
        <end position="531"/>
    </location>
</feature>
<feature type="compositionally biased region" description="Polar residues" evidence="1">
    <location>
        <begin position="536"/>
        <end position="547"/>
    </location>
</feature>
<dbReference type="OMA" id="TARSHNC"/>
<feature type="region of interest" description="Disordered" evidence="1">
    <location>
        <begin position="767"/>
        <end position="850"/>
    </location>
</feature>
<name>K5WNR0_AGABU</name>
<feature type="compositionally biased region" description="Pro residues" evidence="1">
    <location>
        <begin position="308"/>
        <end position="327"/>
    </location>
</feature>
<dbReference type="Proteomes" id="UP000008493">
    <property type="component" value="Unassembled WGS sequence"/>
</dbReference>
<dbReference type="KEGG" id="abp:AGABI1DRAFT108386"/>
<reference evidence="3" key="1">
    <citation type="journal article" date="2012" name="Proc. Natl. Acad. Sci. U.S.A.">
        <title>Genome sequence of the button mushroom Agaricus bisporus reveals mechanisms governing adaptation to a humic-rich ecological niche.</title>
        <authorList>
            <person name="Morin E."/>
            <person name="Kohler A."/>
            <person name="Baker A.R."/>
            <person name="Foulongne-Oriol M."/>
            <person name="Lombard V."/>
            <person name="Nagy L.G."/>
            <person name="Ohm R.A."/>
            <person name="Patyshakuliyeva A."/>
            <person name="Brun A."/>
            <person name="Aerts A.L."/>
            <person name="Bailey A.M."/>
            <person name="Billette C."/>
            <person name="Coutinho P.M."/>
            <person name="Deakin G."/>
            <person name="Doddapaneni H."/>
            <person name="Floudas D."/>
            <person name="Grimwood J."/>
            <person name="Hilden K."/>
            <person name="Kuees U."/>
            <person name="LaButti K.M."/>
            <person name="Lapidus A."/>
            <person name="Lindquist E.A."/>
            <person name="Lucas S.M."/>
            <person name="Murat C."/>
            <person name="Riley R.W."/>
            <person name="Salamov A.A."/>
            <person name="Schmutz J."/>
            <person name="Subramanian V."/>
            <person name="Woesten H.A.B."/>
            <person name="Xu J."/>
            <person name="Eastwood D.C."/>
            <person name="Foster G.D."/>
            <person name="Sonnenberg A.S."/>
            <person name="Cullen D."/>
            <person name="de Vries R.P."/>
            <person name="Lundell T."/>
            <person name="Hibbett D.S."/>
            <person name="Henrissat B."/>
            <person name="Burton K.S."/>
            <person name="Kerrigan R.W."/>
            <person name="Challen M.P."/>
            <person name="Grigoriev I.V."/>
            <person name="Martin F."/>
        </authorList>
    </citation>
    <scope>NUCLEOTIDE SEQUENCE [LARGE SCALE GENOMIC DNA]</scope>
    <source>
        <strain evidence="3">JB137-S8 / ATCC MYA-4627 / FGSC 10392</strain>
    </source>
</reference>
<dbReference type="OrthoDB" id="3068798at2759"/>
<accession>K5WNR0</accession>
<gene>
    <name evidence="2" type="ORF">AGABI1DRAFT_108386</name>
</gene>
<evidence type="ECO:0000313" key="3">
    <source>
        <dbReference type="Proteomes" id="UP000008493"/>
    </source>
</evidence>
<feature type="compositionally biased region" description="Basic and acidic residues" evidence="1">
    <location>
        <begin position="497"/>
        <end position="506"/>
    </location>
</feature>
<feature type="compositionally biased region" description="Polar residues" evidence="1">
    <location>
        <begin position="828"/>
        <end position="850"/>
    </location>
</feature>
<feature type="region of interest" description="Disordered" evidence="1">
    <location>
        <begin position="285"/>
        <end position="341"/>
    </location>
</feature>
<protein>
    <submittedName>
        <fullName evidence="2">Uncharacterized protein</fullName>
    </submittedName>
</protein>
<dbReference type="EMBL" id="JH971398">
    <property type="protein sequence ID" value="EKM76976.1"/>
    <property type="molecule type" value="Genomic_DNA"/>
</dbReference>
<evidence type="ECO:0000313" key="2">
    <source>
        <dbReference type="EMBL" id="EKM76976.1"/>
    </source>
</evidence>
<feature type="region of interest" description="Disordered" evidence="1">
    <location>
        <begin position="406"/>
        <end position="429"/>
    </location>
</feature>
<dbReference type="InParanoid" id="K5WNR0"/>
<feature type="region of interest" description="Disordered" evidence="1">
    <location>
        <begin position="689"/>
        <end position="730"/>
    </location>
</feature>
<evidence type="ECO:0000256" key="1">
    <source>
        <dbReference type="SAM" id="MobiDB-lite"/>
    </source>
</evidence>
<dbReference type="RefSeq" id="XP_007332283.1">
    <property type="nucleotide sequence ID" value="XM_007332221.1"/>
</dbReference>
<feature type="compositionally biased region" description="Polar residues" evidence="1">
    <location>
        <begin position="715"/>
        <end position="726"/>
    </location>
</feature>
<dbReference type="HOGENOM" id="CLU_350198_0_0_1"/>
<feature type="region of interest" description="Disordered" evidence="1">
    <location>
        <begin position="183"/>
        <end position="233"/>
    </location>
</feature>
<dbReference type="AlphaFoldDB" id="K5WNR0"/>
<feature type="compositionally biased region" description="Low complexity" evidence="1">
    <location>
        <begin position="696"/>
        <end position="707"/>
    </location>
</feature>
<feature type="compositionally biased region" description="Polar residues" evidence="1">
    <location>
        <begin position="801"/>
        <end position="811"/>
    </location>
</feature>
<proteinExistence type="predicted"/>
<feature type="compositionally biased region" description="Low complexity" evidence="1">
    <location>
        <begin position="201"/>
        <end position="220"/>
    </location>
</feature>
<organism evidence="2 3">
    <name type="scientific">Agaricus bisporus var. burnettii (strain JB137-S8 / ATCC MYA-4627 / FGSC 10392)</name>
    <name type="common">White button mushroom</name>
    <dbReference type="NCBI Taxonomy" id="597362"/>
    <lineage>
        <taxon>Eukaryota</taxon>
        <taxon>Fungi</taxon>
        <taxon>Dikarya</taxon>
        <taxon>Basidiomycota</taxon>
        <taxon>Agaricomycotina</taxon>
        <taxon>Agaricomycetes</taxon>
        <taxon>Agaricomycetidae</taxon>
        <taxon>Agaricales</taxon>
        <taxon>Agaricineae</taxon>
        <taxon>Agaricaceae</taxon>
        <taxon>Agaricus</taxon>
    </lineage>
</organism>
<feature type="region of interest" description="Disordered" evidence="1">
    <location>
        <begin position="370"/>
        <end position="391"/>
    </location>
</feature>